<accession>A0A9D4QV04</accession>
<evidence type="ECO:0000313" key="2">
    <source>
        <dbReference type="Proteomes" id="UP000828390"/>
    </source>
</evidence>
<dbReference type="Proteomes" id="UP000828390">
    <property type="component" value="Unassembled WGS sequence"/>
</dbReference>
<dbReference type="AlphaFoldDB" id="A0A9D4QV04"/>
<evidence type="ECO:0000313" key="1">
    <source>
        <dbReference type="EMBL" id="KAH3844003.1"/>
    </source>
</evidence>
<reference evidence="1" key="2">
    <citation type="submission" date="2020-11" db="EMBL/GenBank/DDBJ databases">
        <authorList>
            <person name="McCartney M.A."/>
            <person name="Auch B."/>
            <person name="Kono T."/>
            <person name="Mallez S."/>
            <person name="Becker A."/>
            <person name="Gohl D.M."/>
            <person name="Silverstein K.A.T."/>
            <person name="Koren S."/>
            <person name="Bechman K.B."/>
            <person name="Herman A."/>
            <person name="Abrahante J.E."/>
            <person name="Garbe J."/>
        </authorList>
    </citation>
    <scope>NUCLEOTIDE SEQUENCE</scope>
    <source>
        <strain evidence="1">Duluth1</strain>
        <tissue evidence="1">Whole animal</tissue>
    </source>
</reference>
<protein>
    <submittedName>
        <fullName evidence="1">Uncharacterized protein</fullName>
    </submittedName>
</protein>
<comment type="caution">
    <text evidence="1">The sequence shown here is derived from an EMBL/GenBank/DDBJ whole genome shotgun (WGS) entry which is preliminary data.</text>
</comment>
<sequence>MPRPSNYTMTINLRAQSTPQSYSLQPGFGPYGLSRLPESKITVTQLRGILCAG</sequence>
<name>A0A9D4QV04_DREPO</name>
<dbReference type="EMBL" id="JAIWYP010000004">
    <property type="protein sequence ID" value="KAH3844003.1"/>
    <property type="molecule type" value="Genomic_DNA"/>
</dbReference>
<gene>
    <name evidence="1" type="ORF">DPMN_117544</name>
</gene>
<reference evidence="1" key="1">
    <citation type="journal article" date="2019" name="bioRxiv">
        <title>The Genome of the Zebra Mussel, Dreissena polymorpha: A Resource for Invasive Species Research.</title>
        <authorList>
            <person name="McCartney M.A."/>
            <person name="Auch B."/>
            <person name="Kono T."/>
            <person name="Mallez S."/>
            <person name="Zhang Y."/>
            <person name="Obille A."/>
            <person name="Becker A."/>
            <person name="Abrahante J.E."/>
            <person name="Garbe J."/>
            <person name="Badalamenti J.P."/>
            <person name="Herman A."/>
            <person name="Mangelson H."/>
            <person name="Liachko I."/>
            <person name="Sullivan S."/>
            <person name="Sone E.D."/>
            <person name="Koren S."/>
            <person name="Silverstein K.A.T."/>
            <person name="Beckman K.B."/>
            <person name="Gohl D.M."/>
        </authorList>
    </citation>
    <scope>NUCLEOTIDE SEQUENCE</scope>
    <source>
        <strain evidence="1">Duluth1</strain>
        <tissue evidence="1">Whole animal</tissue>
    </source>
</reference>
<proteinExistence type="predicted"/>
<keyword evidence="2" id="KW-1185">Reference proteome</keyword>
<organism evidence="1 2">
    <name type="scientific">Dreissena polymorpha</name>
    <name type="common">Zebra mussel</name>
    <name type="synonym">Mytilus polymorpha</name>
    <dbReference type="NCBI Taxonomy" id="45954"/>
    <lineage>
        <taxon>Eukaryota</taxon>
        <taxon>Metazoa</taxon>
        <taxon>Spiralia</taxon>
        <taxon>Lophotrochozoa</taxon>
        <taxon>Mollusca</taxon>
        <taxon>Bivalvia</taxon>
        <taxon>Autobranchia</taxon>
        <taxon>Heteroconchia</taxon>
        <taxon>Euheterodonta</taxon>
        <taxon>Imparidentia</taxon>
        <taxon>Neoheterodontei</taxon>
        <taxon>Myida</taxon>
        <taxon>Dreissenoidea</taxon>
        <taxon>Dreissenidae</taxon>
        <taxon>Dreissena</taxon>
    </lineage>
</organism>